<dbReference type="InterPro" id="IPR002725">
    <property type="entry name" value="YgjP-like_metallopeptidase"/>
</dbReference>
<dbReference type="RefSeq" id="WP_103983457.1">
    <property type="nucleotide sequence ID" value="NZ_FNVS01000009.1"/>
</dbReference>
<dbReference type="PANTHER" id="PTHR30399:SF1">
    <property type="entry name" value="UTP PYROPHOSPHATASE"/>
    <property type="match status" value="1"/>
</dbReference>
<dbReference type="Pfam" id="PF01863">
    <property type="entry name" value="YgjP-like"/>
    <property type="match status" value="1"/>
</dbReference>
<dbReference type="AlphaFoldDB" id="A0A8G2F4G9"/>
<organism evidence="2 3">
    <name type="scientific">Parabacteroides chinchillae</name>
    <dbReference type="NCBI Taxonomy" id="871327"/>
    <lineage>
        <taxon>Bacteria</taxon>
        <taxon>Pseudomonadati</taxon>
        <taxon>Bacteroidota</taxon>
        <taxon>Bacteroidia</taxon>
        <taxon>Bacteroidales</taxon>
        <taxon>Tannerellaceae</taxon>
        <taxon>Parabacteroides</taxon>
    </lineage>
</organism>
<comment type="caution">
    <text evidence="2">The sequence shown here is derived from an EMBL/GenBank/DDBJ whole genome shotgun (WGS) entry which is preliminary data.</text>
</comment>
<keyword evidence="3" id="KW-1185">Reference proteome</keyword>
<evidence type="ECO:0000259" key="1">
    <source>
        <dbReference type="Pfam" id="PF01863"/>
    </source>
</evidence>
<dbReference type="EMBL" id="FNVS01000009">
    <property type="protein sequence ID" value="SEF91513.1"/>
    <property type="molecule type" value="Genomic_DNA"/>
</dbReference>
<name>A0A8G2F4G9_9BACT</name>
<gene>
    <name evidence="2" type="ORF">SAMN05444001_109120</name>
</gene>
<accession>A0A8G2F4G9</accession>
<feature type="domain" description="YgjP-like metallopeptidase" evidence="1">
    <location>
        <begin position="24"/>
        <end position="227"/>
    </location>
</feature>
<dbReference type="PANTHER" id="PTHR30399">
    <property type="entry name" value="UNCHARACTERIZED PROTEIN YGJP"/>
    <property type="match status" value="1"/>
</dbReference>
<reference evidence="2 3" key="1">
    <citation type="submission" date="2016-10" db="EMBL/GenBank/DDBJ databases">
        <authorList>
            <person name="Varghese N."/>
            <person name="Submissions S."/>
        </authorList>
    </citation>
    <scope>NUCLEOTIDE SEQUENCE [LARGE SCALE GENOMIC DNA]</scope>
    <source>
        <strain evidence="2 3">DSM 29073</strain>
    </source>
</reference>
<evidence type="ECO:0000313" key="2">
    <source>
        <dbReference type="EMBL" id="SEF91513.1"/>
    </source>
</evidence>
<evidence type="ECO:0000313" key="3">
    <source>
        <dbReference type="Proteomes" id="UP000236725"/>
    </source>
</evidence>
<dbReference type="CDD" id="cd07344">
    <property type="entry name" value="M48_yhfN_like"/>
    <property type="match status" value="1"/>
</dbReference>
<dbReference type="Proteomes" id="UP000236725">
    <property type="component" value="Unassembled WGS sequence"/>
</dbReference>
<protein>
    <recommendedName>
        <fullName evidence="1">YgjP-like metallopeptidase domain-containing protein</fullName>
    </recommendedName>
</protein>
<sequence length="231" mass="27296">MEKMIPDSELGIIKLRTHPRAIRYSLKVVNGEIVGTMPVNGNEDFMLRLIRENKERLLQHLQNRPLVLLDENTQLQTYSFHLRILRHKHKKFVMALKDGYLNIACPEDILFENKETQKVLHKMLETALRHEAKRLLPPRIKLLAERHKFSYKSLKIQNSKSRWGSCSSGKNINLSLSLMLLPEHLIDYVLLHELCHTVEMNHNERFWNIMNRVTENKALSLRKELKNFHPL</sequence>
<dbReference type="Gene3D" id="3.30.2010.10">
    <property type="entry name" value="Metalloproteases ('zincins'), catalytic domain"/>
    <property type="match status" value="1"/>
</dbReference>
<proteinExistence type="predicted"/>
<dbReference type="InterPro" id="IPR053136">
    <property type="entry name" value="UTP_pyrophosphatase-like"/>
</dbReference>